<dbReference type="InterPro" id="IPR036915">
    <property type="entry name" value="Cyclin-like_sf"/>
</dbReference>
<reference evidence="2 3" key="1">
    <citation type="submission" date="2024-01" db="EMBL/GenBank/DDBJ databases">
        <title>A draft genome for the cacao thread blight pathogen Marasmiellus scandens.</title>
        <authorList>
            <person name="Baruah I.K."/>
            <person name="Leung J."/>
            <person name="Bukari Y."/>
            <person name="Amoako-Attah I."/>
            <person name="Meinhardt L.W."/>
            <person name="Bailey B.A."/>
            <person name="Cohen S.P."/>
        </authorList>
    </citation>
    <scope>NUCLEOTIDE SEQUENCE [LARGE SCALE GENOMIC DNA]</scope>
    <source>
        <strain evidence="2 3">GH-19</strain>
    </source>
</reference>
<feature type="domain" description="Cyclin N-terminal" evidence="1">
    <location>
        <begin position="50"/>
        <end position="151"/>
    </location>
</feature>
<dbReference type="InterPro" id="IPR013922">
    <property type="entry name" value="Cyclin_PHO80-like"/>
</dbReference>
<keyword evidence="3" id="KW-1185">Reference proteome</keyword>
<organism evidence="2 3">
    <name type="scientific">Marasmiellus scandens</name>
    <dbReference type="NCBI Taxonomy" id="2682957"/>
    <lineage>
        <taxon>Eukaryota</taxon>
        <taxon>Fungi</taxon>
        <taxon>Dikarya</taxon>
        <taxon>Basidiomycota</taxon>
        <taxon>Agaricomycotina</taxon>
        <taxon>Agaricomycetes</taxon>
        <taxon>Agaricomycetidae</taxon>
        <taxon>Agaricales</taxon>
        <taxon>Marasmiineae</taxon>
        <taxon>Omphalotaceae</taxon>
        <taxon>Marasmiellus</taxon>
    </lineage>
</organism>
<dbReference type="SUPFAM" id="SSF47954">
    <property type="entry name" value="Cyclin-like"/>
    <property type="match status" value="1"/>
</dbReference>
<gene>
    <name evidence="2" type="ORF">VKT23_019111</name>
</gene>
<name>A0ABR1IRN7_9AGAR</name>
<evidence type="ECO:0000313" key="2">
    <source>
        <dbReference type="EMBL" id="KAK7436557.1"/>
    </source>
</evidence>
<comment type="caution">
    <text evidence="2">The sequence shown here is derived from an EMBL/GenBank/DDBJ whole genome shotgun (WGS) entry which is preliminary data.</text>
</comment>
<dbReference type="Gene3D" id="1.10.472.10">
    <property type="entry name" value="Cyclin-like"/>
    <property type="match status" value="1"/>
</dbReference>
<sequence>MSSAPDFQSSTAATSPHSSGILVSAPLIDSLVDCTFDVVYYAINTNMVHKRSERARFTLFVKSVLRKAEVTNPVAFVATVYINRIKFCIQIAQEEFALERVFLGALVVASKYLNDSTLKNCHWAICTRVFNNCDINLIEREFLEVIDWELRVYEEDLRFPSKSL</sequence>
<dbReference type="Pfam" id="PF00134">
    <property type="entry name" value="Cyclin_N"/>
    <property type="match status" value="1"/>
</dbReference>
<dbReference type="EMBL" id="JBANRG010000093">
    <property type="protein sequence ID" value="KAK7436557.1"/>
    <property type="molecule type" value="Genomic_DNA"/>
</dbReference>
<dbReference type="PANTHER" id="PTHR15615">
    <property type="match status" value="1"/>
</dbReference>
<dbReference type="CDD" id="cd20557">
    <property type="entry name" value="CYCLIN_ScPCL1-like"/>
    <property type="match status" value="1"/>
</dbReference>
<evidence type="ECO:0000313" key="3">
    <source>
        <dbReference type="Proteomes" id="UP001498398"/>
    </source>
</evidence>
<accession>A0ABR1IRN7</accession>
<proteinExistence type="predicted"/>
<evidence type="ECO:0000259" key="1">
    <source>
        <dbReference type="Pfam" id="PF00134"/>
    </source>
</evidence>
<dbReference type="PANTHER" id="PTHR15615:SF10">
    <property type="entry name" value="PHO85 CYCLIN-2-RELATED"/>
    <property type="match status" value="1"/>
</dbReference>
<dbReference type="Proteomes" id="UP001498398">
    <property type="component" value="Unassembled WGS sequence"/>
</dbReference>
<protein>
    <recommendedName>
        <fullName evidence="1">Cyclin N-terminal domain-containing protein</fullName>
    </recommendedName>
</protein>
<dbReference type="InterPro" id="IPR006671">
    <property type="entry name" value="Cyclin_N"/>
</dbReference>